<keyword evidence="2" id="KW-0285">Flavoprotein</keyword>
<feature type="domain" description="FAD dependent oxidoreductase" evidence="6">
    <location>
        <begin position="5"/>
        <end position="113"/>
    </location>
</feature>
<dbReference type="PANTHER" id="PTHR43104">
    <property type="entry name" value="L-2-HYDROXYGLUTARATE DEHYDROGENASE, MITOCHONDRIAL"/>
    <property type="match status" value="1"/>
</dbReference>
<keyword evidence="3" id="KW-0274">FAD</keyword>
<dbReference type="Gene3D" id="3.50.50.60">
    <property type="entry name" value="FAD/NAD(P)-binding domain"/>
    <property type="match status" value="1"/>
</dbReference>
<gene>
    <name evidence="7" type="ORF">S06H3_54420</name>
</gene>
<dbReference type="Pfam" id="PF01266">
    <property type="entry name" value="DAO"/>
    <property type="match status" value="1"/>
</dbReference>
<dbReference type="Gene3D" id="3.30.9.10">
    <property type="entry name" value="D-Amino Acid Oxidase, subunit A, domain 2"/>
    <property type="match status" value="1"/>
</dbReference>
<keyword evidence="4" id="KW-0560">Oxidoreductase</keyword>
<accession>X1P335</accession>
<evidence type="ECO:0000256" key="5">
    <source>
        <dbReference type="ARBA" id="ARBA00037941"/>
    </source>
</evidence>
<protein>
    <recommendedName>
        <fullName evidence="6">FAD dependent oxidoreductase domain-containing protein</fullName>
    </recommendedName>
</protein>
<organism evidence="7">
    <name type="scientific">marine sediment metagenome</name>
    <dbReference type="NCBI Taxonomy" id="412755"/>
    <lineage>
        <taxon>unclassified sequences</taxon>
        <taxon>metagenomes</taxon>
        <taxon>ecological metagenomes</taxon>
    </lineage>
</organism>
<evidence type="ECO:0000256" key="2">
    <source>
        <dbReference type="ARBA" id="ARBA00022630"/>
    </source>
</evidence>
<comment type="caution">
    <text evidence="7">The sequence shown here is derived from an EMBL/GenBank/DDBJ whole genome shotgun (WGS) entry which is preliminary data.</text>
</comment>
<dbReference type="InterPro" id="IPR036188">
    <property type="entry name" value="FAD/NAD-bd_sf"/>
</dbReference>
<dbReference type="EMBL" id="BARV01034800">
    <property type="protein sequence ID" value="GAI50722.1"/>
    <property type="molecule type" value="Genomic_DNA"/>
</dbReference>
<comment type="similarity">
    <text evidence="5">Belongs to the L2HGDH family.</text>
</comment>
<evidence type="ECO:0000256" key="3">
    <source>
        <dbReference type="ARBA" id="ARBA00022827"/>
    </source>
</evidence>
<evidence type="ECO:0000256" key="1">
    <source>
        <dbReference type="ARBA" id="ARBA00001974"/>
    </source>
</evidence>
<sequence length="113" mass="12805">MSKSAGVHLSPTFEKRGKECIIGDTVTMGPAYSKPKDREDYSQVREENYYLDMVRSFFPGLKLEDISLHQAGIRARLKDYYDFIIERDPKYTNLINLVGIDSPGLTASLAIAR</sequence>
<dbReference type="GO" id="GO:0047545">
    <property type="term" value="F:(S)-2-hydroxyglutarate dehydrogenase activity"/>
    <property type="evidence" value="ECO:0007669"/>
    <property type="project" value="TreeGrafter"/>
</dbReference>
<comment type="cofactor">
    <cofactor evidence="1">
        <name>FAD</name>
        <dbReference type="ChEBI" id="CHEBI:57692"/>
    </cofactor>
</comment>
<dbReference type="PANTHER" id="PTHR43104:SF4">
    <property type="entry name" value="L-2-HYDROXYGLUTARATE DEHYDROGENASE, MITOCHONDRIAL"/>
    <property type="match status" value="1"/>
</dbReference>
<evidence type="ECO:0000256" key="4">
    <source>
        <dbReference type="ARBA" id="ARBA00023002"/>
    </source>
</evidence>
<reference evidence="7" key="1">
    <citation type="journal article" date="2014" name="Front. Microbiol.">
        <title>High frequency of phylogenetically diverse reductive dehalogenase-homologous genes in deep subseafloor sedimentary metagenomes.</title>
        <authorList>
            <person name="Kawai M."/>
            <person name="Futagami T."/>
            <person name="Toyoda A."/>
            <person name="Takaki Y."/>
            <person name="Nishi S."/>
            <person name="Hori S."/>
            <person name="Arai W."/>
            <person name="Tsubouchi T."/>
            <person name="Morono Y."/>
            <person name="Uchiyama I."/>
            <person name="Ito T."/>
            <person name="Fujiyama A."/>
            <person name="Inagaki F."/>
            <person name="Takami H."/>
        </authorList>
    </citation>
    <scope>NUCLEOTIDE SEQUENCE</scope>
    <source>
        <strain evidence="7">Expedition CK06-06</strain>
    </source>
</reference>
<feature type="non-terminal residue" evidence="7">
    <location>
        <position position="113"/>
    </location>
</feature>
<dbReference type="InterPro" id="IPR006076">
    <property type="entry name" value="FAD-dep_OxRdtase"/>
</dbReference>
<evidence type="ECO:0000259" key="6">
    <source>
        <dbReference type="Pfam" id="PF01266"/>
    </source>
</evidence>
<name>X1P335_9ZZZZ</name>
<dbReference type="AlphaFoldDB" id="X1P335"/>
<proteinExistence type="inferred from homology"/>
<evidence type="ECO:0000313" key="7">
    <source>
        <dbReference type="EMBL" id="GAI50722.1"/>
    </source>
</evidence>